<keyword evidence="16" id="KW-0391">Immunity</keyword>
<evidence type="ECO:0000256" key="32">
    <source>
        <dbReference type="PROSITE-ProRule" id="PRU00266"/>
    </source>
</evidence>
<dbReference type="PROSITE" id="PS50137">
    <property type="entry name" value="DS_RBD"/>
    <property type="match status" value="2"/>
</dbReference>
<dbReference type="FunFam" id="3.30.200.20:FF:000536">
    <property type="entry name" value="Eukaryotic translation initiation factor 2-alpha kinase 2"/>
    <property type="match status" value="1"/>
</dbReference>
<dbReference type="SUPFAM" id="SSF56112">
    <property type="entry name" value="Protein kinase-like (PK-like)"/>
    <property type="match status" value="1"/>
</dbReference>
<dbReference type="EC" id="2.7.10.2" evidence="3"/>
<evidence type="ECO:0000256" key="9">
    <source>
        <dbReference type="ARBA" id="ARBA00022588"/>
    </source>
</evidence>
<feature type="binding site" evidence="33">
    <location>
        <position position="281"/>
    </location>
    <ligand>
        <name>ATP</name>
        <dbReference type="ChEBI" id="CHEBI:30616"/>
    </ligand>
</feature>
<evidence type="ECO:0000256" key="10">
    <source>
        <dbReference type="ARBA" id="ARBA00022679"/>
    </source>
</evidence>
<gene>
    <name evidence="36" type="primary">eIF2aK2</name>
</gene>
<evidence type="ECO:0000256" key="12">
    <source>
        <dbReference type="ARBA" id="ARBA00022741"/>
    </source>
</evidence>
<keyword evidence="8" id="KW-0597">Phosphoprotein</keyword>
<evidence type="ECO:0000256" key="6">
    <source>
        <dbReference type="ARBA" id="ARBA00022499"/>
    </source>
</evidence>
<evidence type="ECO:0000256" key="5">
    <source>
        <dbReference type="ARBA" id="ARBA00022490"/>
    </source>
</evidence>
<dbReference type="GO" id="GO:0005634">
    <property type="term" value="C:nucleus"/>
    <property type="evidence" value="ECO:0007669"/>
    <property type="project" value="UniProtKB-SubCell"/>
</dbReference>
<keyword evidence="10" id="KW-0808">Transferase</keyword>
<evidence type="ECO:0000256" key="20">
    <source>
        <dbReference type="ARBA" id="ARBA00023118"/>
    </source>
</evidence>
<dbReference type="PANTHER" id="PTHR11042:SF163">
    <property type="entry name" value="INTERFERON-INDUCED, DOUBLE-STRANDED RNA-ACTIVATED PROTEIN KINASE"/>
    <property type="match status" value="1"/>
</dbReference>
<dbReference type="PANTHER" id="PTHR11042">
    <property type="entry name" value="EUKARYOTIC TRANSLATION INITIATION FACTOR 2-ALPHA KINASE EIF2-ALPHA KINASE -RELATED"/>
    <property type="match status" value="1"/>
</dbReference>
<dbReference type="Pfam" id="PF00035">
    <property type="entry name" value="dsrm"/>
    <property type="match status" value="2"/>
</dbReference>
<keyword evidence="14 33" id="KW-0067">ATP-binding</keyword>
<name>A0A3S8RDB7_MESBR</name>
<keyword evidence="17 32" id="KW-0694">RNA-binding</keyword>
<evidence type="ECO:0000256" key="11">
    <source>
        <dbReference type="ARBA" id="ARBA00022737"/>
    </source>
</evidence>
<evidence type="ECO:0000256" key="17">
    <source>
        <dbReference type="ARBA" id="ARBA00022884"/>
    </source>
</evidence>
<comment type="catalytic activity">
    <reaction evidence="26">
        <text>L-seryl-[protein] + ATP = O-phospho-L-seryl-[protein] + ADP + H(+)</text>
        <dbReference type="Rhea" id="RHEA:17989"/>
        <dbReference type="Rhea" id="RHEA-COMP:9863"/>
        <dbReference type="Rhea" id="RHEA-COMP:11604"/>
        <dbReference type="ChEBI" id="CHEBI:15378"/>
        <dbReference type="ChEBI" id="CHEBI:29999"/>
        <dbReference type="ChEBI" id="CHEBI:30616"/>
        <dbReference type="ChEBI" id="CHEBI:83421"/>
        <dbReference type="ChEBI" id="CHEBI:456216"/>
        <dbReference type="EC" id="2.7.11.1"/>
    </reaction>
</comment>
<dbReference type="CDD" id="cd19904">
    <property type="entry name" value="DSRM_EIF2AK2_rpt2"/>
    <property type="match status" value="1"/>
</dbReference>
<dbReference type="AlphaFoldDB" id="A0A3S8RDB7"/>
<evidence type="ECO:0000256" key="19">
    <source>
        <dbReference type="ARBA" id="ARBA00023015"/>
    </source>
</evidence>
<dbReference type="EC" id="2.7.11.1" evidence="4"/>
<proteinExistence type="evidence at transcript level"/>
<accession>A0A3S8RDB7</accession>
<keyword evidence="20" id="KW-0051">Antiviral defense</keyword>
<dbReference type="SMART" id="SM00358">
    <property type="entry name" value="DSRM"/>
    <property type="match status" value="2"/>
</dbReference>
<keyword evidence="36" id="KW-0648">Protein biosynthesis</keyword>
<evidence type="ECO:0000256" key="4">
    <source>
        <dbReference type="ARBA" id="ARBA00012513"/>
    </source>
</evidence>
<dbReference type="GO" id="GO:0045087">
    <property type="term" value="P:innate immune response"/>
    <property type="evidence" value="ECO:0007669"/>
    <property type="project" value="UniProtKB-KW"/>
</dbReference>
<dbReference type="InterPro" id="IPR044452">
    <property type="entry name" value="EIF2AK2_DSRM_1"/>
</dbReference>
<dbReference type="GO" id="GO:0005524">
    <property type="term" value="F:ATP binding"/>
    <property type="evidence" value="ECO:0007669"/>
    <property type="project" value="UniProtKB-UniRule"/>
</dbReference>
<keyword evidence="19" id="KW-0805">Transcription regulation</keyword>
<evidence type="ECO:0000256" key="29">
    <source>
        <dbReference type="ARBA" id="ARBA00076023"/>
    </source>
</evidence>
<reference evidence="36" key="1">
    <citation type="submission" date="2017-12" db="EMBL/GenBank/DDBJ databases">
        <title>Host range functions of vaccinia virus E3L and K3L are mediated by species-specific PKR inhibition.</title>
        <authorList>
            <person name="Rothenburg S."/>
            <person name="Haller S.L."/>
        </authorList>
    </citation>
    <scope>NUCLEOTIDE SEQUENCE</scope>
</reference>
<keyword evidence="12 33" id="KW-0547">Nucleotide-binding</keyword>
<keyword evidence="18" id="KW-0007">Acetylation</keyword>
<evidence type="ECO:0000256" key="22">
    <source>
        <dbReference type="ARBA" id="ARBA00023163"/>
    </source>
</evidence>
<protein>
    <recommendedName>
        <fullName evidence="27">Interferon-induced, double-stranded RNA-activated protein kinase</fullName>
        <ecNumber evidence="3">2.7.10.2</ecNumber>
        <ecNumber evidence="4">2.7.11.1</ecNumber>
    </recommendedName>
    <alternativeName>
        <fullName evidence="30">Eukaryotic translation initiation factor 2-alpha kinase 2</fullName>
    </alternativeName>
    <alternativeName>
        <fullName evidence="31">Interferon-inducible RNA-dependent protein kinase</fullName>
    </alternativeName>
    <alternativeName>
        <fullName evidence="28">Protein kinase RNA-activated</fullName>
    </alternativeName>
    <alternativeName>
        <fullName evidence="29">Tyrosine-protein kinase EIF2AK2</fullName>
    </alternativeName>
</protein>
<dbReference type="PROSITE" id="PS50011">
    <property type="entry name" value="PROTEIN_KINASE_DOM"/>
    <property type="match status" value="1"/>
</dbReference>
<dbReference type="InterPro" id="IPR008271">
    <property type="entry name" value="Ser/Thr_kinase_AS"/>
</dbReference>
<dbReference type="GO" id="GO:0004715">
    <property type="term" value="F:non-membrane spanning protein tyrosine kinase activity"/>
    <property type="evidence" value="ECO:0007669"/>
    <property type="project" value="UniProtKB-EC"/>
</dbReference>
<evidence type="ECO:0000256" key="14">
    <source>
        <dbReference type="ARBA" id="ARBA00022840"/>
    </source>
</evidence>
<keyword evidence="5" id="KW-0963">Cytoplasm</keyword>
<feature type="domain" description="DRBM" evidence="35">
    <location>
        <begin position="8"/>
        <end position="76"/>
    </location>
</feature>
<dbReference type="EMBL" id="MG702602">
    <property type="protein sequence ID" value="AZJ51077.1"/>
    <property type="molecule type" value="mRNA"/>
</dbReference>
<keyword evidence="21" id="KW-0829">Tyrosine-protein kinase</keyword>
<comment type="similarity">
    <text evidence="24">Belongs to the protein kinase superfamily. Ser/Thr protein kinase family. GCN2 subfamily.</text>
</comment>
<dbReference type="InterPro" id="IPR011009">
    <property type="entry name" value="Kinase-like_dom_sf"/>
</dbReference>
<evidence type="ECO:0000256" key="16">
    <source>
        <dbReference type="ARBA" id="ARBA00022859"/>
    </source>
</evidence>
<evidence type="ECO:0000256" key="25">
    <source>
        <dbReference type="ARBA" id="ARBA00047899"/>
    </source>
</evidence>
<keyword evidence="22" id="KW-0804">Transcription</keyword>
<keyword evidence="9" id="KW-0399">Innate immunity</keyword>
<keyword evidence="15" id="KW-0832">Ubl conjugation</keyword>
<keyword evidence="13 36" id="KW-0418">Kinase</keyword>
<keyword evidence="6" id="KW-1017">Isopeptide bond</keyword>
<dbReference type="SUPFAM" id="SSF54768">
    <property type="entry name" value="dsRNA-binding domain-like"/>
    <property type="match status" value="2"/>
</dbReference>
<dbReference type="CDD" id="cd19903">
    <property type="entry name" value="DSRM_EIF2AK2_rpt1"/>
    <property type="match status" value="1"/>
</dbReference>
<dbReference type="InterPro" id="IPR014720">
    <property type="entry name" value="dsRBD_dom"/>
</dbReference>
<sequence>MASDTPGFYMDKLNKYHQKHRVTITYKHLFTTGPPHDRRFTFQVIIDGEKFPEAEGKTKQEAKNAAAKLAVDKLNANKANSHTDALEGSFTGNYIGLVNSYAQKEKLSVNYQQCAFNTQSPQRFCYKCIIGLKTYGIGSGATKQEAKQLAAKEAYQKLPEKSSMRVCRASSGLSKSSSSGHFNSWSTANKFTSLSAPGSDVSATASNNHCVFFKSPLMNGLRENKRKPPVKLSSNDVQSNKYTTDSRFNEDFEDIEEIGSGGFGQVFKAKHRIDGKTYAIKRVKYNSEKEVREVKALAALSHVNIVQYHFCWLGQDWEYDTEQSMNSATPRSKTECLFIQMEFCDEGTLEQWMTSVKQRKVDNDLFLELAEQITTGVDYIHSKGLIHRDLKPSNIFLVDEKHIKIGDFGLVTALENDGNRTKNTGSLLYMSPEQLSLQEYGKEVDIFALGLILAELLHICITIVEKSKFFTDLRDGIFHDDIFGSKEKRLLMKLLSKKPTDRPSAHEILKTLAEWKSISEVQKRYTH</sequence>
<dbReference type="InterPro" id="IPR050339">
    <property type="entry name" value="CC_SR_Kinase"/>
</dbReference>
<dbReference type="InterPro" id="IPR017441">
    <property type="entry name" value="Protein_kinase_ATP_BS"/>
</dbReference>
<organism evidence="36">
    <name type="scientific">Mesocricetus brandti</name>
    <name type="common">Brandt's hamster</name>
    <name type="synonym">Turkish hamster</name>
    <dbReference type="NCBI Taxonomy" id="10037"/>
    <lineage>
        <taxon>Eukaryota</taxon>
        <taxon>Metazoa</taxon>
        <taxon>Chordata</taxon>
        <taxon>Craniata</taxon>
        <taxon>Vertebrata</taxon>
        <taxon>Euteleostomi</taxon>
        <taxon>Mammalia</taxon>
        <taxon>Eutheria</taxon>
        <taxon>Euarchontoglires</taxon>
        <taxon>Glires</taxon>
        <taxon>Rodentia</taxon>
        <taxon>Myomorpha</taxon>
        <taxon>Muroidea</taxon>
        <taxon>Cricetidae</taxon>
        <taxon>Cricetinae</taxon>
        <taxon>Mesocricetus</taxon>
    </lineage>
</organism>
<dbReference type="FunFam" id="1.10.510.10:FF:000251">
    <property type="entry name" value="eukaryotic translation initiation factor 2-alpha kinase 3"/>
    <property type="match status" value="1"/>
</dbReference>
<dbReference type="Gene3D" id="1.10.510.10">
    <property type="entry name" value="Transferase(Phosphotransferase) domain 1"/>
    <property type="match status" value="1"/>
</dbReference>
<dbReference type="GO" id="GO:0048471">
    <property type="term" value="C:perinuclear region of cytoplasm"/>
    <property type="evidence" value="ECO:0007669"/>
    <property type="project" value="UniProtKB-SubCell"/>
</dbReference>
<dbReference type="GO" id="GO:0003725">
    <property type="term" value="F:double-stranded RNA binding"/>
    <property type="evidence" value="ECO:0007669"/>
    <property type="project" value="InterPro"/>
</dbReference>
<evidence type="ECO:0000313" key="36">
    <source>
        <dbReference type="EMBL" id="AZJ51077.1"/>
    </source>
</evidence>
<feature type="domain" description="DRBM" evidence="35">
    <location>
        <begin position="93"/>
        <end position="160"/>
    </location>
</feature>
<evidence type="ECO:0000256" key="15">
    <source>
        <dbReference type="ARBA" id="ARBA00022843"/>
    </source>
</evidence>
<evidence type="ECO:0000259" key="35">
    <source>
        <dbReference type="PROSITE" id="PS50137"/>
    </source>
</evidence>
<keyword evidence="11" id="KW-0677">Repeat</keyword>
<keyword evidence="23" id="KW-0539">Nucleus</keyword>
<evidence type="ECO:0000256" key="28">
    <source>
        <dbReference type="ARBA" id="ARBA00075411"/>
    </source>
</evidence>
<keyword evidence="36" id="KW-0396">Initiation factor</keyword>
<evidence type="ECO:0000256" key="2">
    <source>
        <dbReference type="ARBA" id="ARBA00004556"/>
    </source>
</evidence>
<evidence type="ECO:0000256" key="8">
    <source>
        <dbReference type="ARBA" id="ARBA00022553"/>
    </source>
</evidence>
<evidence type="ECO:0000256" key="23">
    <source>
        <dbReference type="ARBA" id="ARBA00023242"/>
    </source>
</evidence>
<evidence type="ECO:0000256" key="30">
    <source>
        <dbReference type="ARBA" id="ARBA00076429"/>
    </source>
</evidence>
<evidence type="ECO:0000256" key="24">
    <source>
        <dbReference type="ARBA" id="ARBA00037982"/>
    </source>
</evidence>
<evidence type="ECO:0000256" key="33">
    <source>
        <dbReference type="PROSITE-ProRule" id="PRU10141"/>
    </source>
</evidence>
<dbReference type="GO" id="GO:0004694">
    <property type="term" value="F:eukaryotic translation initiation factor 2alpha kinase activity"/>
    <property type="evidence" value="ECO:0007669"/>
    <property type="project" value="TreeGrafter"/>
</dbReference>
<evidence type="ECO:0000256" key="26">
    <source>
        <dbReference type="ARBA" id="ARBA00048679"/>
    </source>
</evidence>
<dbReference type="Gene3D" id="3.30.160.20">
    <property type="match status" value="2"/>
</dbReference>
<evidence type="ECO:0000256" key="18">
    <source>
        <dbReference type="ARBA" id="ARBA00022990"/>
    </source>
</evidence>
<dbReference type="FunFam" id="3.30.160.20:FF:000045">
    <property type="entry name" value="Eukaryotic translation initiation factor 2-alpha kinase 2"/>
    <property type="match status" value="1"/>
</dbReference>
<evidence type="ECO:0000256" key="7">
    <source>
        <dbReference type="ARBA" id="ARBA00022527"/>
    </source>
</evidence>
<evidence type="ECO:0000256" key="13">
    <source>
        <dbReference type="ARBA" id="ARBA00022777"/>
    </source>
</evidence>
<comment type="subcellular location">
    <subcellularLocation>
        <location evidence="2">Cytoplasm</location>
        <location evidence="2">Perinuclear region</location>
    </subcellularLocation>
    <subcellularLocation>
        <location evidence="1">Nucleus</location>
    </subcellularLocation>
</comment>
<comment type="catalytic activity">
    <reaction evidence="25">
        <text>L-threonyl-[protein] + ATP = O-phospho-L-threonyl-[protein] + ADP + H(+)</text>
        <dbReference type="Rhea" id="RHEA:46608"/>
        <dbReference type="Rhea" id="RHEA-COMP:11060"/>
        <dbReference type="Rhea" id="RHEA-COMP:11605"/>
        <dbReference type="ChEBI" id="CHEBI:15378"/>
        <dbReference type="ChEBI" id="CHEBI:30013"/>
        <dbReference type="ChEBI" id="CHEBI:30616"/>
        <dbReference type="ChEBI" id="CHEBI:61977"/>
        <dbReference type="ChEBI" id="CHEBI:456216"/>
        <dbReference type="EC" id="2.7.11.1"/>
    </reaction>
</comment>
<dbReference type="InterPro" id="IPR044453">
    <property type="entry name" value="EIF2AK2_DSRM_2"/>
</dbReference>
<dbReference type="InterPro" id="IPR000719">
    <property type="entry name" value="Prot_kinase_dom"/>
</dbReference>
<dbReference type="PROSITE" id="PS00107">
    <property type="entry name" value="PROTEIN_KINASE_ATP"/>
    <property type="match status" value="1"/>
</dbReference>
<dbReference type="Pfam" id="PF00069">
    <property type="entry name" value="Pkinase"/>
    <property type="match status" value="1"/>
</dbReference>
<evidence type="ECO:0000256" key="3">
    <source>
        <dbReference type="ARBA" id="ARBA00011903"/>
    </source>
</evidence>
<dbReference type="SMART" id="SM00220">
    <property type="entry name" value="S_TKc"/>
    <property type="match status" value="1"/>
</dbReference>
<dbReference type="GO" id="GO:0051607">
    <property type="term" value="P:defense response to virus"/>
    <property type="evidence" value="ECO:0007669"/>
    <property type="project" value="UniProtKB-KW"/>
</dbReference>
<evidence type="ECO:0000256" key="1">
    <source>
        <dbReference type="ARBA" id="ARBA00004123"/>
    </source>
</evidence>
<evidence type="ECO:0000259" key="34">
    <source>
        <dbReference type="PROSITE" id="PS50011"/>
    </source>
</evidence>
<evidence type="ECO:0000256" key="31">
    <source>
        <dbReference type="ARBA" id="ARBA00078605"/>
    </source>
</evidence>
<feature type="domain" description="Protein kinase" evidence="34">
    <location>
        <begin position="252"/>
        <end position="527"/>
    </location>
</feature>
<dbReference type="Gene3D" id="3.30.200.20">
    <property type="entry name" value="Phosphorylase Kinase, domain 1"/>
    <property type="match status" value="1"/>
</dbReference>
<dbReference type="PROSITE" id="PS00108">
    <property type="entry name" value="PROTEIN_KINASE_ST"/>
    <property type="match status" value="1"/>
</dbReference>
<dbReference type="GO" id="GO:0003743">
    <property type="term" value="F:translation initiation factor activity"/>
    <property type="evidence" value="ECO:0007669"/>
    <property type="project" value="UniProtKB-KW"/>
</dbReference>
<keyword evidence="7" id="KW-0723">Serine/threonine-protein kinase</keyword>
<evidence type="ECO:0000256" key="27">
    <source>
        <dbReference type="ARBA" id="ARBA00068989"/>
    </source>
</evidence>
<evidence type="ECO:0000256" key="21">
    <source>
        <dbReference type="ARBA" id="ARBA00023137"/>
    </source>
</evidence>